<protein>
    <submittedName>
        <fullName evidence="4">Uncharacterized protein</fullName>
    </submittedName>
</protein>
<evidence type="ECO:0000256" key="2">
    <source>
        <dbReference type="ARBA" id="ARBA00023128"/>
    </source>
</evidence>
<feature type="transmembrane region" description="Helical" evidence="3">
    <location>
        <begin position="6"/>
        <end position="24"/>
    </location>
</feature>
<dbReference type="InterPro" id="IPR043128">
    <property type="entry name" value="Rev_trsase/Diguanyl_cyclase"/>
</dbReference>
<proteinExistence type="predicted"/>
<dbReference type="AlphaFoldDB" id="A0AA40BLR8"/>
<dbReference type="GO" id="GO:0005739">
    <property type="term" value="C:mitochondrion"/>
    <property type="evidence" value="ECO:0007669"/>
    <property type="project" value="UniProtKB-SubCell"/>
</dbReference>
<dbReference type="SUPFAM" id="SSF56672">
    <property type="entry name" value="DNA/RNA polymerases"/>
    <property type="match status" value="1"/>
</dbReference>
<keyword evidence="3" id="KW-0472">Membrane</keyword>
<evidence type="ECO:0000313" key="5">
    <source>
        <dbReference type="Proteomes" id="UP001172159"/>
    </source>
</evidence>
<organism evidence="4 5">
    <name type="scientific">Apiosordaria backusii</name>
    <dbReference type="NCBI Taxonomy" id="314023"/>
    <lineage>
        <taxon>Eukaryota</taxon>
        <taxon>Fungi</taxon>
        <taxon>Dikarya</taxon>
        <taxon>Ascomycota</taxon>
        <taxon>Pezizomycotina</taxon>
        <taxon>Sordariomycetes</taxon>
        <taxon>Sordariomycetidae</taxon>
        <taxon>Sordariales</taxon>
        <taxon>Lasiosphaeriaceae</taxon>
        <taxon>Apiosordaria</taxon>
    </lineage>
</organism>
<dbReference type="Gene3D" id="3.30.70.270">
    <property type="match status" value="1"/>
</dbReference>
<sequence>FNNYLIKGFIKLSTFLIITLVLIIKKPNREIYIYIDYYSFNNIIVKNRYLIFFIKKILNTLYKVKYFFKLNITIVFNCLYIAFNNK</sequence>
<comment type="subcellular location">
    <subcellularLocation>
        <location evidence="1">Mitochondrion</location>
    </subcellularLocation>
</comment>
<keyword evidence="5" id="KW-1185">Reference proteome</keyword>
<reference evidence="4" key="1">
    <citation type="submission" date="2023-06" db="EMBL/GenBank/DDBJ databases">
        <title>Genome-scale phylogeny and comparative genomics of the fungal order Sordariales.</title>
        <authorList>
            <consortium name="Lawrence Berkeley National Laboratory"/>
            <person name="Hensen N."/>
            <person name="Bonometti L."/>
            <person name="Westerberg I."/>
            <person name="Brannstrom I.O."/>
            <person name="Guillou S."/>
            <person name="Cros-Aarteil S."/>
            <person name="Calhoun S."/>
            <person name="Haridas S."/>
            <person name="Kuo A."/>
            <person name="Mondo S."/>
            <person name="Pangilinan J."/>
            <person name="Riley R."/>
            <person name="Labutti K."/>
            <person name="Andreopoulos B."/>
            <person name="Lipzen A."/>
            <person name="Chen C."/>
            <person name="Yanf M."/>
            <person name="Daum C."/>
            <person name="Ng V."/>
            <person name="Clum A."/>
            <person name="Steindorff A."/>
            <person name="Ohm R."/>
            <person name="Martin F."/>
            <person name="Silar P."/>
            <person name="Natvig D."/>
            <person name="Lalanne C."/>
            <person name="Gautier V."/>
            <person name="Ament-Velasquez S.L."/>
            <person name="Kruys A."/>
            <person name="Hutchinson M.I."/>
            <person name="Powell A.J."/>
            <person name="Barry K."/>
            <person name="Miller A.N."/>
            <person name="Grigoriev I.V."/>
            <person name="Debuchy R."/>
            <person name="Gladieux P."/>
            <person name="Thoren M.H."/>
            <person name="Johannesson H."/>
        </authorList>
    </citation>
    <scope>NUCLEOTIDE SEQUENCE</scope>
    <source>
        <strain evidence="4">CBS 540.89</strain>
    </source>
</reference>
<comment type="caution">
    <text evidence="4">The sequence shown here is derived from an EMBL/GenBank/DDBJ whole genome shotgun (WGS) entry which is preliminary data.</text>
</comment>
<keyword evidence="3" id="KW-1133">Transmembrane helix</keyword>
<dbReference type="InterPro" id="IPR043502">
    <property type="entry name" value="DNA/RNA_pol_sf"/>
</dbReference>
<dbReference type="EMBL" id="JAUKTV010000006">
    <property type="protein sequence ID" value="KAK0736569.1"/>
    <property type="molecule type" value="Genomic_DNA"/>
</dbReference>
<accession>A0AA40BLR8</accession>
<dbReference type="Gene3D" id="3.10.10.10">
    <property type="entry name" value="HIV Type 1 Reverse Transcriptase, subunit A, domain 1"/>
    <property type="match status" value="1"/>
</dbReference>
<keyword evidence="3" id="KW-0812">Transmembrane</keyword>
<dbReference type="Proteomes" id="UP001172159">
    <property type="component" value="Unassembled WGS sequence"/>
</dbReference>
<evidence type="ECO:0000256" key="3">
    <source>
        <dbReference type="SAM" id="Phobius"/>
    </source>
</evidence>
<feature type="non-terminal residue" evidence="4">
    <location>
        <position position="1"/>
    </location>
</feature>
<keyword evidence="2" id="KW-0496">Mitochondrion</keyword>
<evidence type="ECO:0000256" key="1">
    <source>
        <dbReference type="ARBA" id="ARBA00004173"/>
    </source>
</evidence>
<name>A0AA40BLR8_9PEZI</name>
<evidence type="ECO:0000313" key="4">
    <source>
        <dbReference type="EMBL" id="KAK0736569.1"/>
    </source>
</evidence>
<gene>
    <name evidence="4" type="ORF">B0T21DRAFT_289517</name>
</gene>
<feature type="transmembrane region" description="Helical" evidence="3">
    <location>
        <begin position="66"/>
        <end position="83"/>
    </location>
</feature>